<keyword evidence="4" id="KW-1185">Reference proteome</keyword>
<evidence type="ECO:0000313" key="4">
    <source>
        <dbReference type="Proteomes" id="UP000280344"/>
    </source>
</evidence>
<protein>
    <submittedName>
        <fullName evidence="3">PIG-L family deacetylase</fullName>
    </submittedName>
</protein>
<dbReference type="AlphaFoldDB" id="A0A3S9PUX5"/>
<dbReference type="Pfam" id="PF02585">
    <property type="entry name" value="PIG-L"/>
    <property type="match status" value="1"/>
</dbReference>
<dbReference type="PANTHER" id="PTHR12993:SF11">
    <property type="entry name" value="N-ACETYLGLUCOSAMINYL-PHOSPHATIDYLINOSITOL DE-N-ACETYLASE"/>
    <property type="match status" value="1"/>
</dbReference>
<dbReference type="RefSeq" id="WP_126702943.1">
    <property type="nucleotide sequence ID" value="NZ_CP034593.1"/>
</dbReference>
<dbReference type="PANTHER" id="PTHR12993">
    <property type="entry name" value="N-ACETYLGLUCOSAMINYL-PHOSPHATIDYLINOSITOL DE-N-ACETYLASE-RELATED"/>
    <property type="match status" value="1"/>
</dbReference>
<dbReference type="KEGG" id="flh:EJ997_01115"/>
<dbReference type="SUPFAM" id="SSF102588">
    <property type="entry name" value="LmbE-like"/>
    <property type="match status" value="1"/>
</dbReference>
<evidence type="ECO:0000256" key="2">
    <source>
        <dbReference type="SAM" id="Phobius"/>
    </source>
</evidence>
<evidence type="ECO:0000256" key="1">
    <source>
        <dbReference type="ARBA" id="ARBA00022833"/>
    </source>
</evidence>
<gene>
    <name evidence="3" type="ORF">EJ997_01115</name>
</gene>
<proteinExistence type="predicted"/>
<keyword evidence="2" id="KW-1133">Transmembrane helix</keyword>
<dbReference type="Gene3D" id="3.40.50.10320">
    <property type="entry name" value="LmbE-like"/>
    <property type="match status" value="1"/>
</dbReference>
<organism evidence="3 4">
    <name type="scientific">Flaviflexus ciconiae</name>
    <dbReference type="NCBI Taxonomy" id="2496867"/>
    <lineage>
        <taxon>Bacteria</taxon>
        <taxon>Bacillati</taxon>
        <taxon>Actinomycetota</taxon>
        <taxon>Actinomycetes</taxon>
        <taxon>Actinomycetales</taxon>
        <taxon>Actinomycetaceae</taxon>
        <taxon>Flaviflexus</taxon>
    </lineage>
</organism>
<dbReference type="InterPro" id="IPR003737">
    <property type="entry name" value="GlcNAc_PI_deacetylase-related"/>
</dbReference>
<dbReference type="EMBL" id="CP034593">
    <property type="protein sequence ID" value="AZQ76134.1"/>
    <property type="molecule type" value="Genomic_DNA"/>
</dbReference>
<keyword evidence="1" id="KW-0862">Zinc</keyword>
<keyword evidence="2" id="KW-0472">Membrane</keyword>
<reference evidence="3 4" key="1">
    <citation type="submission" date="2018-12" db="EMBL/GenBank/DDBJ databases">
        <title>Complete genome sequence of Flaviflexus sp. H23T48.</title>
        <authorList>
            <person name="Bae J.-W."/>
            <person name="Lee J.-Y."/>
        </authorList>
    </citation>
    <scope>NUCLEOTIDE SEQUENCE [LARGE SCALE GENOMIC DNA]</scope>
    <source>
        <strain evidence="3 4">H23T48</strain>
    </source>
</reference>
<feature type="transmembrane region" description="Helical" evidence="2">
    <location>
        <begin position="37"/>
        <end position="55"/>
    </location>
</feature>
<sequence length="329" mass="35679">MNIHWILAGVVIAFALTSVAGEKSLRRRLTDYRPTQIFAVGAGIILAPANIRAALGGFSPTLESITIAVTCAAIVGIMLTYALHTIRKSQAPQPRRILAIGAHPDDLELAAGGTLARLADSGHEINAIVMSTGTNGGDPKVRINEAKEGAAFLGIRDCTVYDFEDTNLEGDMTGMIKAIENKIRSFNPDIIFTHSANDQHQDHHAVHLATLRAGRRHPAILCFESPSATSEFSPQVFVDIDDYVEVKNSAIKIHDNQKKKPYMTAERVSGMAHFRGDQGKLGNAEGFEAVRFNAFKGLSNEGTSHRSGWPRRSCPIPAAYCQGRARHTS</sequence>
<dbReference type="GO" id="GO:0016137">
    <property type="term" value="P:glycoside metabolic process"/>
    <property type="evidence" value="ECO:0007669"/>
    <property type="project" value="UniProtKB-ARBA"/>
</dbReference>
<dbReference type="Proteomes" id="UP000280344">
    <property type="component" value="Chromosome"/>
</dbReference>
<accession>A0A3S9PUX5</accession>
<dbReference type="InterPro" id="IPR024078">
    <property type="entry name" value="LmbE-like_dom_sf"/>
</dbReference>
<evidence type="ECO:0000313" key="3">
    <source>
        <dbReference type="EMBL" id="AZQ76134.1"/>
    </source>
</evidence>
<dbReference type="GO" id="GO:0016811">
    <property type="term" value="F:hydrolase activity, acting on carbon-nitrogen (but not peptide) bonds, in linear amides"/>
    <property type="evidence" value="ECO:0007669"/>
    <property type="project" value="TreeGrafter"/>
</dbReference>
<dbReference type="OrthoDB" id="3514174at2"/>
<feature type="transmembrane region" description="Helical" evidence="2">
    <location>
        <begin position="62"/>
        <end position="83"/>
    </location>
</feature>
<keyword evidence="2" id="KW-0812">Transmembrane</keyword>
<name>A0A3S9PUX5_9ACTO</name>